<dbReference type="OrthoDB" id="2987626at2"/>
<accession>A0A5P0YW13</accession>
<dbReference type="RefSeq" id="WP_143650442.1">
    <property type="nucleotide sequence ID" value="NZ_JABJXA010000085.1"/>
</dbReference>
<evidence type="ECO:0000313" key="3">
    <source>
        <dbReference type="EMBL" id="MQS04484.1"/>
    </source>
</evidence>
<dbReference type="AlphaFoldDB" id="A0A5P0YW13"/>
<dbReference type="EMBL" id="VJYK02000298">
    <property type="protein sequence ID" value="MQS04484.1"/>
    <property type="molecule type" value="Genomic_DNA"/>
</dbReference>
<dbReference type="Proteomes" id="UP000320857">
    <property type="component" value="Unassembled WGS sequence"/>
</dbReference>
<feature type="compositionally biased region" description="Basic and acidic residues" evidence="1">
    <location>
        <begin position="21"/>
        <end position="31"/>
    </location>
</feature>
<evidence type="ECO:0000313" key="4">
    <source>
        <dbReference type="Proteomes" id="UP000320857"/>
    </source>
</evidence>
<feature type="region of interest" description="Disordered" evidence="1">
    <location>
        <begin position="1"/>
        <end position="58"/>
    </location>
</feature>
<comment type="caution">
    <text evidence="3">The sequence shown here is derived from an EMBL/GenBank/DDBJ whole genome shotgun (WGS) entry which is preliminary data.</text>
</comment>
<proteinExistence type="predicted"/>
<evidence type="ECO:0000256" key="1">
    <source>
        <dbReference type="SAM" id="MobiDB-lite"/>
    </source>
</evidence>
<dbReference type="EMBL" id="JABJXA010000085">
    <property type="protein sequence ID" value="MBB1260203.1"/>
    <property type="molecule type" value="Genomic_DNA"/>
</dbReference>
<dbReference type="Proteomes" id="UP000517765">
    <property type="component" value="Unassembled WGS sequence"/>
</dbReference>
<protein>
    <submittedName>
        <fullName evidence="3">Uncharacterized protein</fullName>
    </submittedName>
</protein>
<evidence type="ECO:0000313" key="5">
    <source>
        <dbReference type="Proteomes" id="UP000517765"/>
    </source>
</evidence>
<reference evidence="2" key="3">
    <citation type="journal article" name="Syst. Appl. Microbiol.">
        <title>Streptomyces alkaliterrae sp. nov., isolated from an alkaline soil, and emended descriptions of Streptomyces alkaliphilus, Streptomyces calidiresistens and Streptomyces durbertensis.</title>
        <authorList>
            <person name="Swiecimska M."/>
            <person name="Golinska P."/>
            <person name="Nouioui I."/>
            <person name="Wypij M."/>
            <person name="Rai M."/>
            <person name="Sangal V."/>
            <person name="Goodfellow M."/>
        </authorList>
    </citation>
    <scope>NUCLEOTIDE SEQUENCE</scope>
    <source>
        <strain evidence="2">OF8</strain>
    </source>
</reference>
<name>A0A5P0YW13_9ACTN</name>
<evidence type="ECO:0000313" key="2">
    <source>
        <dbReference type="EMBL" id="MBB1260203.1"/>
    </source>
</evidence>
<reference evidence="3 4" key="1">
    <citation type="submission" date="2019-10" db="EMBL/GenBank/DDBJ databases">
        <title>Streptomyces sp. nov., a novel actinobacterium isolated from alkaline environment.</title>
        <authorList>
            <person name="Golinska P."/>
        </authorList>
    </citation>
    <scope>NUCLEOTIDE SEQUENCE [LARGE SCALE GENOMIC DNA]</scope>
    <source>
        <strain evidence="3 4">OF1</strain>
    </source>
</reference>
<keyword evidence="4" id="KW-1185">Reference proteome</keyword>
<reference evidence="5" key="2">
    <citation type="submission" date="2020-05" db="EMBL/GenBank/DDBJ databases">
        <title>Classification of alakaliphilic streptomycetes isolated from an alkaline soil next to Lonar Crater, India and a proposal for the recognition of Streptomyces alkaliterrae sp. nov.</title>
        <authorList>
            <person name="Golinska P."/>
        </authorList>
    </citation>
    <scope>NUCLEOTIDE SEQUENCE [LARGE SCALE GENOMIC DNA]</scope>
    <source>
        <strain evidence="5">OF8</strain>
    </source>
</reference>
<gene>
    <name evidence="3" type="ORF">FNX44_021940</name>
    <name evidence="2" type="ORF">H3147_15380</name>
</gene>
<organism evidence="3 4">
    <name type="scientific">Streptomyces alkaliterrae</name>
    <dbReference type="NCBI Taxonomy" id="2213162"/>
    <lineage>
        <taxon>Bacteria</taxon>
        <taxon>Bacillati</taxon>
        <taxon>Actinomycetota</taxon>
        <taxon>Actinomycetes</taxon>
        <taxon>Kitasatosporales</taxon>
        <taxon>Streptomycetaceae</taxon>
        <taxon>Streptomyces</taxon>
    </lineage>
</organism>
<sequence length="299" mass="31509">MITRTSPVWLPPPELLPDARSALRDEAERSPSGDGPGIPSRPGTASRLGGAEPLPNPREAVYDAHFNVARTSHEPARTLLRALLRTTAEVSVWASAETRAALHTALAVCGQSAPAPAGTSRATPPARWSTGHRLFFALTAATVVALRDATARPVGRHPGPAATRDAALLLRASTAAMEATASFAPHAYRTKVRPLMEPPEEREGFSGLWSADHRALVRQLGVWGRAHAGACPGGCLAERALRAALADVHAAHHGICARFVGRGPSLLGGDADALHTLSRLASSRSRLLRPDAPPSPPRR</sequence>